<accession>A0A1H9I2K3</accession>
<protein>
    <submittedName>
        <fullName evidence="2">Uncharacterized protein</fullName>
    </submittedName>
</protein>
<gene>
    <name evidence="2" type="ORF">SAMN04488000_1045</name>
</gene>
<sequence>MGFYVLVQPEEDARVEFVEHVQGHPALIISCGGSQITVQSPGRQDGPSLTIAFARQLGDAARLYADRLDGLTRLAPLDFESLAAQVGTTPAEVAERTESRHALRDDDTWPDDENPLVIEAGEQR</sequence>
<dbReference type="EMBL" id="FOFV01000004">
    <property type="protein sequence ID" value="SEQ68834.1"/>
    <property type="molecule type" value="Genomic_DNA"/>
</dbReference>
<evidence type="ECO:0000313" key="2">
    <source>
        <dbReference type="EMBL" id="SEQ68834.1"/>
    </source>
</evidence>
<feature type="region of interest" description="Disordered" evidence="1">
    <location>
        <begin position="87"/>
        <end position="124"/>
    </location>
</feature>
<feature type="compositionally biased region" description="Basic and acidic residues" evidence="1">
    <location>
        <begin position="93"/>
        <end position="107"/>
    </location>
</feature>
<dbReference type="Proteomes" id="UP000199503">
    <property type="component" value="Unassembled WGS sequence"/>
</dbReference>
<evidence type="ECO:0000256" key="1">
    <source>
        <dbReference type="SAM" id="MobiDB-lite"/>
    </source>
</evidence>
<keyword evidence="3" id="KW-1185">Reference proteome</keyword>
<name>A0A1H9I2K3_9PSEU</name>
<organism evidence="2 3">
    <name type="scientific">Lentzea albida</name>
    <dbReference type="NCBI Taxonomy" id="65499"/>
    <lineage>
        <taxon>Bacteria</taxon>
        <taxon>Bacillati</taxon>
        <taxon>Actinomycetota</taxon>
        <taxon>Actinomycetes</taxon>
        <taxon>Pseudonocardiales</taxon>
        <taxon>Pseudonocardiaceae</taxon>
        <taxon>Lentzea</taxon>
    </lineage>
</organism>
<dbReference type="AlphaFoldDB" id="A0A1H9I2K3"/>
<proteinExistence type="predicted"/>
<evidence type="ECO:0000313" key="3">
    <source>
        <dbReference type="Proteomes" id="UP000199503"/>
    </source>
</evidence>
<reference evidence="3" key="1">
    <citation type="submission" date="2016-10" db="EMBL/GenBank/DDBJ databases">
        <authorList>
            <person name="Varghese N."/>
            <person name="Submissions S."/>
        </authorList>
    </citation>
    <scope>NUCLEOTIDE SEQUENCE [LARGE SCALE GENOMIC DNA]</scope>
    <source>
        <strain evidence="3">DSM 44437</strain>
    </source>
</reference>
<dbReference type="RefSeq" id="WP_177229706.1">
    <property type="nucleotide sequence ID" value="NZ_FOFV01000004.1"/>
</dbReference>